<proteinExistence type="predicted"/>
<dbReference type="Proteomes" id="UP001437256">
    <property type="component" value="Unassembled WGS sequence"/>
</dbReference>
<dbReference type="SUPFAM" id="SSF53474">
    <property type="entry name" value="alpha/beta-Hydrolases"/>
    <property type="match status" value="1"/>
</dbReference>
<dbReference type="PANTHER" id="PTHR11440">
    <property type="entry name" value="LECITHIN-CHOLESTEROL ACYLTRANSFERASE-RELATED"/>
    <property type="match status" value="1"/>
</dbReference>
<feature type="region of interest" description="Disordered" evidence="1">
    <location>
        <begin position="402"/>
        <end position="443"/>
    </location>
</feature>
<keyword evidence="3" id="KW-1185">Reference proteome</keyword>
<reference evidence="2 3" key="1">
    <citation type="submission" date="2024-05" db="EMBL/GenBank/DDBJ databases">
        <title>A draft genome resource for the thread blight pathogen Marasmius tenuissimus strain MS-2.</title>
        <authorList>
            <person name="Yulfo-Soto G.E."/>
            <person name="Baruah I.K."/>
            <person name="Amoako-Attah I."/>
            <person name="Bukari Y."/>
            <person name="Meinhardt L.W."/>
            <person name="Bailey B.A."/>
            <person name="Cohen S.P."/>
        </authorList>
    </citation>
    <scope>NUCLEOTIDE SEQUENCE [LARGE SCALE GENOMIC DNA]</scope>
    <source>
        <strain evidence="2 3">MS-2</strain>
    </source>
</reference>
<feature type="compositionally biased region" description="Basic and acidic residues" evidence="1">
    <location>
        <begin position="364"/>
        <end position="378"/>
    </location>
</feature>
<organism evidence="2 3">
    <name type="scientific">Marasmius tenuissimus</name>
    <dbReference type="NCBI Taxonomy" id="585030"/>
    <lineage>
        <taxon>Eukaryota</taxon>
        <taxon>Fungi</taxon>
        <taxon>Dikarya</taxon>
        <taxon>Basidiomycota</taxon>
        <taxon>Agaricomycotina</taxon>
        <taxon>Agaricomycetes</taxon>
        <taxon>Agaricomycetidae</taxon>
        <taxon>Agaricales</taxon>
        <taxon>Marasmiineae</taxon>
        <taxon>Marasmiaceae</taxon>
        <taxon>Marasmius</taxon>
    </lineage>
</organism>
<dbReference type="EMBL" id="JBBXMP010000064">
    <property type="protein sequence ID" value="KAL0064323.1"/>
    <property type="molecule type" value="Genomic_DNA"/>
</dbReference>
<dbReference type="InterPro" id="IPR029058">
    <property type="entry name" value="AB_hydrolase_fold"/>
</dbReference>
<dbReference type="Gene3D" id="3.40.50.1820">
    <property type="entry name" value="alpha/beta hydrolase"/>
    <property type="match status" value="1"/>
</dbReference>
<accession>A0ABR2ZU75</accession>
<evidence type="ECO:0008006" key="4">
    <source>
        <dbReference type="Google" id="ProtNLM"/>
    </source>
</evidence>
<feature type="compositionally biased region" description="Basic and acidic residues" evidence="1">
    <location>
        <begin position="411"/>
        <end position="443"/>
    </location>
</feature>
<gene>
    <name evidence="2" type="ORF">AAF712_008769</name>
</gene>
<comment type="caution">
    <text evidence="2">The sequence shown here is derived from an EMBL/GenBank/DDBJ whole genome shotgun (WGS) entry which is preliminary data.</text>
</comment>
<feature type="compositionally biased region" description="Polar residues" evidence="1">
    <location>
        <begin position="307"/>
        <end position="324"/>
    </location>
</feature>
<evidence type="ECO:0000256" key="1">
    <source>
        <dbReference type="SAM" id="MobiDB-lite"/>
    </source>
</evidence>
<evidence type="ECO:0000313" key="2">
    <source>
        <dbReference type="EMBL" id="KAL0064323.1"/>
    </source>
</evidence>
<name>A0ABR2ZU75_9AGAR</name>
<feature type="region of interest" description="Disordered" evidence="1">
    <location>
        <begin position="305"/>
        <end position="329"/>
    </location>
</feature>
<sequence>MRMHYWSNVLSILRGKLGADVIITSVPGTGSISSRAEHLDRQLKEKAPGKSVNLMAHSMGGLDGRHLITHFKPEKYEPLSLTTISTPHRGSPFMDWCSQNLGLGKLAAEEKDILTRAATESKMSDKEKHDKFSSLSLSSLPSSFTTLIMSILDSPAYANLTSTYLQEVFNPATPDNPKVKYLSVAGRMPSVNIWHPFWLPKMVLDDFEKNSRQELKEAWKRGDRNASQTPMWAREEEWGNDGLVTIQSAKWGEFLGTMEGCDRGFLPLSARAFLTDGFAMIDWELRGARGLEFGVDLPAIPAIGLGPSSSVTDQNEGTKSSAGSSDERDLKDKDWGWLLKAWRKEEKIHQEAASKAMPSSSSSGDRKRDREIRREKDDAVIKASTDKLSVVFDWLTERVPGPPLTLLGGKRSPDSKDEAQAFRDRQYSSDLDAKEGRKGKKNELATKTDLERFYVALSRKLYDEGL</sequence>
<evidence type="ECO:0000313" key="3">
    <source>
        <dbReference type="Proteomes" id="UP001437256"/>
    </source>
</evidence>
<protein>
    <recommendedName>
        <fullName evidence="4">Alpha/beta-hydrolase</fullName>
    </recommendedName>
</protein>
<feature type="region of interest" description="Disordered" evidence="1">
    <location>
        <begin position="349"/>
        <end position="378"/>
    </location>
</feature>